<feature type="compositionally biased region" description="Basic and acidic residues" evidence="1">
    <location>
        <begin position="489"/>
        <end position="498"/>
    </location>
</feature>
<evidence type="ECO:0000313" key="3">
    <source>
        <dbReference type="Proteomes" id="UP000235672"/>
    </source>
</evidence>
<protein>
    <submittedName>
        <fullName evidence="2">Uncharacterized protein</fullName>
    </submittedName>
</protein>
<feature type="compositionally biased region" description="Low complexity" evidence="1">
    <location>
        <begin position="1177"/>
        <end position="1194"/>
    </location>
</feature>
<feature type="region of interest" description="Disordered" evidence="1">
    <location>
        <begin position="1162"/>
        <end position="1251"/>
    </location>
</feature>
<feature type="region of interest" description="Disordered" evidence="1">
    <location>
        <begin position="85"/>
        <end position="155"/>
    </location>
</feature>
<evidence type="ECO:0000256" key="1">
    <source>
        <dbReference type="SAM" id="MobiDB-lite"/>
    </source>
</evidence>
<feature type="region of interest" description="Disordered" evidence="1">
    <location>
        <begin position="303"/>
        <end position="323"/>
    </location>
</feature>
<feature type="compositionally biased region" description="Basic and acidic residues" evidence="1">
    <location>
        <begin position="518"/>
        <end position="537"/>
    </location>
</feature>
<feature type="region of interest" description="Disordered" evidence="1">
    <location>
        <begin position="225"/>
        <end position="244"/>
    </location>
</feature>
<reference evidence="2 3" key="1">
    <citation type="submission" date="2016-05" db="EMBL/GenBank/DDBJ databases">
        <title>A degradative enzymes factory behind the ericoid mycorrhizal symbiosis.</title>
        <authorList>
            <consortium name="DOE Joint Genome Institute"/>
            <person name="Martino E."/>
            <person name="Morin E."/>
            <person name="Grelet G."/>
            <person name="Kuo A."/>
            <person name="Kohler A."/>
            <person name="Daghino S."/>
            <person name="Barry K."/>
            <person name="Choi C."/>
            <person name="Cichocki N."/>
            <person name="Clum A."/>
            <person name="Copeland A."/>
            <person name="Hainaut M."/>
            <person name="Haridas S."/>
            <person name="Labutti K."/>
            <person name="Lindquist E."/>
            <person name="Lipzen A."/>
            <person name="Khouja H.-R."/>
            <person name="Murat C."/>
            <person name="Ohm R."/>
            <person name="Olson A."/>
            <person name="Spatafora J."/>
            <person name="Veneault-Fourrey C."/>
            <person name="Henrissat B."/>
            <person name="Grigoriev I."/>
            <person name="Martin F."/>
            <person name="Perotto S."/>
        </authorList>
    </citation>
    <scope>NUCLEOTIDE SEQUENCE [LARGE SCALE GENOMIC DNA]</scope>
    <source>
        <strain evidence="2 3">UAMH 7357</strain>
    </source>
</reference>
<evidence type="ECO:0000313" key="2">
    <source>
        <dbReference type="EMBL" id="PMD19880.1"/>
    </source>
</evidence>
<organism evidence="2 3">
    <name type="scientific">Hyaloscypha hepaticicola</name>
    <dbReference type="NCBI Taxonomy" id="2082293"/>
    <lineage>
        <taxon>Eukaryota</taxon>
        <taxon>Fungi</taxon>
        <taxon>Dikarya</taxon>
        <taxon>Ascomycota</taxon>
        <taxon>Pezizomycotina</taxon>
        <taxon>Leotiomycetes</taxon>
        <taxon>Helotiales</taxon>
        <taxon>Hyaloscyphaceae</taxon>
        <taxon>Hyaloscypha</taxon>
    </lineage>
</organism>
<proteinExistence type="predicted"/>
<accession>A0A2J6Q0R2</accession>
<feature type="compositionally biased region" description="Polar residues" evidence="1">
    <location>
        <begin position="908"/>
        <end position="930"/>
    </location>
</feature>
<name>A0A2J6Q0R2_9HELO</name>
<feature type="region of interest" description="Disordered" evidence="1">
    <location>
        <begin position="903"/>
        <end position="930"/>
    </location>
</feature>
<keyword evidence="3" id="KW-1185">Reference proteome</keyword>
<feature type="compositionally biased region" description="Polar residues" evidence="1">
    <location>
        <begin position="1195"/>
        <end position="1210"/>
    </location>
</feature>
<feature type="compositionally biased region" description="Polar residues" evidence="1">
    <location>
        <begin position="607"/>
        <end position="633"/>
    </location>
</feature>
<feature type="compositionally biased region" description="Low complexity" evidence="1">
    <location>
        <begin position="955"/>
        <end position="971"/>
    </location>
</feature>
<feature type="region of interest" description="Disordered" evidence="1">
    <location>
        <begin position="430"/>
        <end position="675"/>
    </location>
</feature>
<feature type="compositionally biased region" description="Polar residues" evidence="1">
    <location>
        <begin position="430"/>
        <end position="446"/>
    </location>
</feature>
<feature type="compositionally biased region" description="Polar residues" evidence="1">
    <location>
        <begin position="1035"/>
        <end position="1049"/>
    </location>
</feature>
<feature type="region of interest" description="Disordered" evidence="1">
    <location>
        <begin position="1"/>
        <end position="58"/>
    </location>
</feature>
<dbReference type="STRING" id="1745343.A0A2J6Q0R2"/>
<feature type="compositionally biased region" description="Polar residues" evidence="1">
    <location>
        <begin position="541"/>
        <end position="557"/>
    </location>
</feature>
<feature type="region of interest" description="Disordered" evidence="1">
    <location>
        <begin position="953"/>
        <end position="1139"/>
    </location>
</feature>
<sequence>MGNEQSGPVSRRPPNKLSKPKTNNASSSNLLILNAKPPNPTARRNSESASPSPTKVKYSFTPIEGFAGEAAERWKDEPVQRKRLSLFRSKTSQEKPKLHLTTGFDADSPVPSPVSPLDQPIPRWGSLRERGTPALSDTAGEDYYESPVDTNRPPIRNARMSIQHQARLSLVAEVPSPQSDVARRQSALLEGNSPIGQAMTTRATNSNPALYAPIRRKSLLAHGVATRSSYVEPDPPQSVPPKAELPQDMQNYYYNPLKPTSSPLSDLAMIAPNPAFATDEPRAETPTEFHYGHLGGFNGTLRITNGAASPSPSSHRRSTSLGAEEDYFEARNSVEGSHRHNLSQRSNTISISADTPRTPWIVRAESPLRNSHDAQFKPLTIQTQMPQDLSFSASNFEEERKLFKRTESPTKAQELANEYMQNIALSPFSFETSPPLSPQFQATSKHTAMEDELFEPEPDTPLPSSDLESHMPRSFDSGYVGGEPSPPAEEVKKPREVAPKPLAKADSGYSSNVSLRSFKKDPSPAKEPTLRPPKEPVPRVASSTYSVESEATVTVRESTPAEEIPQLPRRLPPPLPVKESSFKGNGALRNQPPPVPQLRADQAYATPPQSYAVTKATQNRPQQHNTLPIPNSSVREESPASSDTSPSSNSSSRWRPKLTKRESQKSQQRIQTDQVFTVQAIRSPSEAYRIPPPSVEACRRLGEREEAFPVQSFPNTIAGNVALRRLSIDTLGTIFSVGSMEVSAEQNFARHQGDIPPMPPMPTIIQEPVQQQRPKDNRRNTFQAPARYPPQPASHGRQSFSPVSRERGPSPGQMANWGRRAMHSAPQDVPRPVQDFETHITSLENASSSLGRSGYDTARPSLVDQRAKSMTAQFEADAAARFAASKQRNVSASSDASTVIRPRKSYDSIANGNPYASGSGPSTANNSRSNSNEYHAMVQNNAARRSSYTDLATLPSQSSLPSAPPTTSTSPTEKRTSKPPTSKSPPPVSMATRAQSITRKPVGQPQPQPTRQAPLPQAPRHISPPNKKQLPLSPLAQQHDPTTWGASQPHQRKKSQASTLGTRKSFDSARTPITYEVVTLEEYKKRTSGTTGPSPRASIGDLTRPSPPSTSTSPKASFKEKKAKREEELKRRKSAAVEEIPRIVYHAPTLRQRKSAEVPRISVQAYGALPPPPAPVPQTQTQTQTQMAMQNQNQRATRNRLSQSHSQETLTLRDLQREELQSRRPKSVQPSKQLRNQVEVKEEGREKEVGKEKRGRWDAYAAIFGSGREGKENRDRAPVAKERISRPVAVQDLAYGTPVVRRTENLAYGTPVVKKVESTQAQEYYAPVNGGEEWRPEQMRRVSSSTKEMRALHSNVGFGSVRVHG</sequence>
<feature type="compositionally biased region" description="Basic and acidic residues" evidence="1">
    <location>
        <begin position="1117"/>
        <end position="1139"/>
    </location>
</feature>
<feature type="compositionally biased region" description="Low complexity" evidence="1">
    <location>
        <begin position="23"/>
        <end position="35"/>
    </location>
</feature>
<dbReference type="OrthoDB" id="5341904at2759"/>
<feature type="region of interest" description="Disordered" evidence="1">
    <location>
        <begin position="751"/>
        <end position="831"/>
    </location>
</feature>
<gene>
    <name evidence="2" type="ORF">NA56DRAFT_705113</name>
</gene>
<dbReference type="Proteomes" id="UP000235672">
    <property type="component" value="Unassembled WGS sequence"/>
</dbReference>
<dbReference type="EMBL" id="KZ613487">
    <property type="protein sequence ID" value="PMD19880.1"/>
    <property type="molecule type" value="Genomic_DNA"/>
</dbReference>
<feature type="compositionally biased region" description="Low complexity" evidence="1">
    <location>
        <begin position="639"/>
        <end position="652"/>
    </location>
</feature>
<feature type="compositionally biased region" description="Basic and acidic residues" evidence="1">
    <location>
        <begin position="1238"/>
        <end position="1251"/>
    </location>
</feature>
<feature type="compositionally biased region" description="Polar residues" evidence="1">
    <location>
        <begin position="665"/>
        <end position="675"/>
    </location>
</feature>